<evidence type="ECO:0000313" key="10">
    <source>
        <dbReference type="Proteomes" id="UP000824469"/>
    </source>
</evidence>
<evidence type="ECO:0000256" key="7">
    <source>
        <dbReference type="SAM" id="MobiDB-lite"/>
    </source>
</evidence>
<proteinExistence type="predicted"/>
<dbReference type="SUPFAM" id="SSF140990">
    <property type="entry name" value="FtsH protease domain-like"/>
    <property type="match status" value="1"/>
</dbReference>
<dbReference type="Proteomes" id="UP000824469">
    <property type="component" value="Unassembled WGS sequence"/>
</dbReference>
<feature type="coiled-coil region" evidence="6">
    <location>
        <begin position="528"/>
        <end position="595"/>
    </location>
</feature>
<evidence type="ECO:0000256" key="4">
    <source>
        <dbReference type="ARBA" id="ARBA00022840"/>
    </source>
</evidence>
<keyword evidence="2" id="KW-0547">Nucleotide-binding</keyword>
<sequence length="878" mass="99048">MASRPYSHPMHLSCLTEAYSHQMHTSSLSKAHALPFNQLKALNTSRSLCMINPYRITLNKAFVRMKPTRRIRAIRASNSAAKNFNTSTDIVNTDTDLVKSGGDARTKVLEVLKKLREEEKQRAEDLDEIERKANLQFERESIVASSWSKELLKLQGKLRGTPCDPENSHDISFSEFWKLLEKKQVKYMEYRDLGQSVAVVLPYYKDGKTKADRTENSVKDSEREIVFRRHIVKQMPIDGWTDIWKKLHQQLIHVEVVNTSSVPNQIFPTFALAVLWAMRFGLAFFLYISVKTFMRKLIYTEWIPVHPERQVKDSPSVYDKTSELGAFAESRARFISAEASTGVTFDDFAGHEYVKRELKEVVKLLKKTDEFEGLDVYCPKGILLFGPPGTGKTLLAKAIAGEAGVPFFAINGSEFVEMFSGVAAARVMDLWARARQAAPCIIFIDEIDAIAAARGGPDVGGGGAEREAGLMQILTELDGFKVSTEQILLVGATNRKDLLDPALMRKGRIDKIINIGLPTEEGRLAILKVHARNKAFKSEEEKEKLLEEVVEETENASGAELANILNEAGLLCVRRDKTYIEREDLQEAMKRQEGEFETGLEDIVEYPPEVRIQAAYREAAVAILECYYPNPHRPFVKTDILDIESNINMEYTETRHNIFSRKSDYVSSIVRACAPRIIEEQIFGVDHLSWLSGAALTEAGIYAEKLMLQTSMTALGKIYYGTNADVMVHLRRKIQALRDEYVRFGVEKCTSVLREYRSAVENIADILLEKNEIMADEIWDIFRKAPRIPQPPVVAVDEYGALLYVGRWGIHGVSLPGRVTFNPGNAGYATYGAPRPQMARVVSDDVWKAADKLIWKDSRKQAEGEEPEPDVVTSGQFL</sequence>
<dbReference type="GO" id="GO:0004176">
    <property type="term" value="F:ATP-dependent peptidase activity"/>
    <property type="evidence" value="ECO:0007669"/>
    <property type="project" value="InterPro"/>
</dbReference>
<dbReference type="InterPro" id="IPR027417">
    <property type="entry name" value="P-loop_NTPase"/>
</dbReference>
<keyword evidence="6" id="KW-0175">Coiled coil</keyword>
<dbReference type="GO" id="GO:0006508">
    <property type="term" value="P:proteolysis"/>
    <property type="evidence" value="ECO:0007669"/>
    <property type="project" value="UniProtKB-KW"/>
</dbReference>
<dbReference type="InterPro" id="IPR003593">
    <property type="entry name" value="AAA+_ATPase"/>
</dbReference>
<dbReference type="Gene3D" id="3.40.50.300">
    <property type="entry name" value="P-loop containing nucleotide triphosphate hydrolases"/>
    <property type="match status" value="1"/>
</dbReference>
<dbReference type="Gene3D" id="1.20.58.760">
    <property type="entry name" value="Peptidase M41"/>
    <property type="match status" value="1"/>
</dbReference>
<dbReference type="SUPFAM" id="SSF52540">
    <property type="entry name" value="P-loop containing nucleoside triphosphate hydrolases"/>
    <property type="match status" value="1"/>
</dbReference>
<evidence type="ECO:0000256" key="2">
    <source>
        <dbReference type="ARBA" id="ARBA00022741"/>
    </source>
</evidence>
<evidence type="ECO:0000313" key="9">
    <source>
        <dbReference type="EMBL" id="KAH9307402.1"/>
    </source>
</evidence>
<keyword evidence="10" id="KW-1185">Reference proteome</keyword>
<feature type="coiled-coil region" evidence="6">
    <location>
        <begin position="109"/>
        <end position="136"/>
    </location>
</feature>
<name>A0AA38L048_TAXCH</name>
<comment type="caution">
    <text evidence="9">The sequence shown here is derived from an EMBL/GenBank/DDBJ whole genome shotgun (WGS) entry which is preliminary data.</text>
</comment>
<feature type="region of interest" description="Disordered" evidence="7">
    <location>
        <begin position="858"/>
        <end position="878"/>
    </location>
</feature>
<evidence type="ECO:0000256" key="3">
    <source>
        <dbReference type="ARBA" id="ARBA00022801"/>
    </source>
</evidence>
<dbReference type="Pfam" id="PF00004">
    <property type="entry name" value="AAA"/>
    <property type="match status" value="1"/>
</dbReference>
<dbReference type="SMART" id="SM00382">
    <property type="entry name" value="AAA"/>
    <property type="match status" value="1"/>
</dbReference>
<accession>A0AA38L048</accession>
<keyword evidence="4" id="KW-0067">ATP-binding</keyword>
<dbReference type="GO" id="GO:0009535">
    <property type="term" value="C:chloroplast thylakoid membrane"/>
    <property type="evidence" value="ECO:0007669"/>
    <property type="project" value="TreeGrafter"/>
</dbReference>
<gene>
    <name evidence="9" type="ORF">KI387_035313</name>
</gene>
<protein>
    <recommendedName>
        <fullName evidence="8">AAA+ ATPase domain-containing protein</fullName>
    </recommendedName>
</protein>
<keyword evidence="3" id="KW-0378">Hydrolase</keyword>
<dbReference type="OMA" id="YPNPHRP"/>
<dbReference type="InterPro" id="IPR003960">
    <property type="entry name" value="ATPase_AAA_CS"/>
</dbReference>
<dbReference type="PANTHER" id="PTHR23076:SF99">
    <property type="entry name" value="INACTIVE ATP-DEPENDENT ZINC METALLOPROTEASE FTSHI 4, CHLOROPLASTIC-RELATED"/>
    <property type="match status" value="1"/>
</dbReference>
<dbReference type="GO" id="GO:0016887">
    <property type="term" value="F:ATP hydrolysis activity"/>
    <property type="evidence" value="ECO:0007669"/>
    <property type="project" value="InterPro"/>
</dbReference>
<dbReference type="GO" id="GO:0004222">
    <property type="term" value="F:metalloendopeptidase activity"/>
    <property type="evidence" value="ECO:0007669"/>
    <property type="project" value="InterPro"/>
</dbReference>
<reference evidence="9 10" key="1">
    <citation type="journal article" date="2021" name="Nat. Plants">
        <title>The Taxus genome provides insights into paclitaxel biosynthesis.</title>
        <authorList>
            <person name="Xiong X."/>
            <person name="Gou J."/>
            <person name="Liao Q."/>
            <person name="Li Y."/>
            <person name="Zhou Q."/>
            <person name="Bi G."/>
            <person name="Li C."/>
            <person name="Du R."/>
            <person name="Wang X."/>
            <person name="Sun T."/>
            <person name="Guo L."/>
            <person name="Liang H."/>
            <person name="Lu P."/>
            <person name="Wu Y."/>
            <person name="Zhang Z."/>
            <person name="Ro D.K."/>
            <person name="Shang Y."/>
            <person name="Huang S."/>
            <person name="Yan J."/>
        </authorList>
    </citation>
    <scope>NUCLEOTIDE SEQUENCE [LARGE SCALE GENOMIC DNA]</scope>
    <source>
        <strain evidence="9">Ta-2019</strain>
    </source>
</reference>
<evidence type="ECO:0000259" key="8">
    <source>
        <dbReference type="SMART" id="SM00382"/>
    </source>
</evidence>
<dbReference type="FunFam" id="3.40.50.300:FF:000352">
    <property type="entry name" value="ATP-dependent zinc metalloprotease FTSH 7, chloroplastic"/>
    <property type="match status" value="1"/>
</dbReference>
<keyword evidence="5" id="KW-0809">Transit peptide</keyword>
<organism evidence="9 10">
    <name type="scientific">Taxus chinensis</name>
    <name type="common">Chinese yew</name>
    <name type="synonym">Taxus wallichiana var. chinensis</name>
    <dbReference type="NCBI Taxonomy" id="29808"/>
    <lineage>
        <taxon>Eukaryota</taxon>
        <taxon>Viridiplantae</taxon>
        <taxon>Streptophyta</taxon>
        <taxon>Embryophyta</taxon>
        <taxon>Tracheophyta</taxon>
        <taxon>Spermatophyta</taxon>
        <taxon>Pinopsida</taxon>
        <taxon>Pinidae</taxon>
        <taxon>Conifers II</taxon>
        <taxon>Cupressales</taxon>
        <taxon>Taxaceae</taxon>
        <taxon>Taxus</taxon>
    </lineage>
</organism>
<dbReference type="InterPro" id="IPR003959">
    <property type="entry name" value="ATPase_AAA_core"/>
</dbReference>
<dbReference type="AlphaFoldDB" id="A0AA38L048"/>
<evidence type="ECO:0000256" key="6">
    <source>
        <dbReference type="SAM" id="Coils"/>
    </source>
</evidence>
<dbReference type="InterPro" id="IPR037219">
    <property type="entry name" value="Peptidase_M41-like"/>
</dbReference>
<dbReference type="PANTHER" id="PTHR23076">
    <property type="entry name" value="METALLOPROTEASE M41 FTSH"/>
    <property type="match status" value="1"/>
</dbReference>
<dbReference type="EMBL" id="JAHRHJ020000007">
    <property type="protein sequence ID" value="KAH9307402.1"/>
    <property type="molecule type" value="Genomic_DNA"/>
</dbReference>
<evidence type="ECO:0000256" key="1">
    <source>
        <dbReference type="ARBA" id="ARBA00022670"/>
    </source>
</evidence>
<dbReference type="Gene3D" id="1.10.8.60">
    <property type="match status" value="1"/>
</dbReference>
<dbReference type="Pfam" id="PF17862">
    <property type="entry name" value="AAA_lid_3"/>
    <property type="match status" value="1"/>
</dbReference>
<evidence type="ECO:0000256" key="5">
    <source>
        <dbReference type="ARBA" id="ARBA00022946"/>
    </source>
</evidence>
<dbReference type="GO" id="GO:0005524">
    <property type="term" value="F:ATP binding"/>
    <property type="evidence" value="ECO:0007669"/>
    <property type="project" value="UniProtKB-KW"/>
</dbReference>
<feature type="domain" description="AAA+ ATPase" evidence="8">
    <location>
        <begin position="378"/>
        <end position="519"/>
    </location>
</feature>
<dbReference type="PROSITE" id="PS00674">
    <property type="entry name" value="AAA"/>
    <property type="match status" value="1"/>
</dbReference>
<dbReference type="InterPro" id="IPR041569">
    <property type="entry name" value="AAA_lid_3"/>
</dbReference>
<keyword evidence="1" id="KW-0645">Protease</keyword>